<protein>
    <submittedName>
        <fullName evidence="3">Haloacid dehalogenase type II</fullName>
    </submittedName>
</protein>
<dbReference type="PANTHER" id="PTHR43316:SF3">
    <property type="entry name" value="HALOACID DEHALOGENASE, TYPE II (AFU_ORTHOLOGUE AFUA_2G07750)-RELATED"/>
    <property type="match status" value="1"/>
</dbReference>
<evidence type="ECO:0000313" key="4">
    <source>
        <dbReference type="Proteomes" id="UP001596439"/>
    </source>
</evidence>
<dbReference type="EMBL" id="JBHTCE010000001">
    <property type="protein sequence ID" value="MFC7388827.1"/>
    <property type="molecule type" value="Genomic_DNA"/>
</dbReference>
<dbReference type="CDD" id="cd02588">
    <property type="entry name" value="HAD_L2-DEX"/>
    <property type="match status" value="1"/>
</dbReference>
<dbReference type="NCBIfam" id="TIGR01509">
    <property type="entry name" value="HAD-SF-IA-v3"/>
    <property type="match status" value="1"/>
</dbReference>
<dbReference type="Pfam" id="PF00702">
    <property type="entry name" value="Hydrolase"/>
    <property type="match status" value="1"/>
</dbReference>
<dbReference type="InterPro" id="IPR023214">
    <property type="entry name" value="HAD_sf"/>
</dbReference>
<dbReference type="Proteomes" id="UP001596439">
    <property type="component" value="Unassembled WGS sequence"/>
</dbReference>
<evidence type="ECO:0000256" key="2">
    <source>
        <dbReference type="ARBA" id="ARBA00022801"/>
    </source>
</evidence>
<dbReference type="SFLD" id="SFLDF00045">
    <property type="entry name" value="2-haloacid_dehalogenase"/>
    <property type="match status" value="1"/>
</dbReference>
<name>A0ABW2PIA5_9BACL</name>
<keyword evidence="4" id="KW-1185">Reference proteome</keyword>
<dbReference type="SFLD" id="SFLDG01129">
    <property type="entry name" value="C1.5:_HAD__Beta-PGM__Phosphata"/>
    <property type="match status" value="1"/>
</dbReference>
<organism evidence="3 4">
    <name type="scientific">Exiguobacterium aestuarii</name>
    <dbReference type="NCBI Taxonomy" id="273527"/>
    <lineage>
        <taxon>Bacteria</taxon>
        <taxon>Bacillati</taxon>
        <taxon>Bacillota</taxon>
        <taxon>Bacilli</taxon>
        <taxon>Bacillales</taxon>
        <taxon>Bacillales Family XII. Incertae Sedis</taxon>
        <taxon>Exiguobacterium</taxon>
    </lineage>
</organism>
<dbReference type="SFLD" id="SFLDG01135">
    <property type="entry name" value="C1.5.6:_HAD__Beta-PGM__Phospha"/>
    <property type="match status" value="1"/>
</dbReference>
<dbReference type="NCBIfam" id="TIGR01493">
    <property type="entry name" value="HAD-SF-IA-v2"/>
    <property type="match status" value="1"/>
</dbReference>
<evidence type="ECO:0000313" key="3">
    <source>
        <dbReference type="EMBL" id="MFC7388827.1"/>
    </source>
</evidence>
<dbReference type="InterPro" id="IPR023198">
    <property type="entry name" value="PGP-like_dom2"/>
</dbReference>
<proteinExistence type="inferred from homology"/>
<dbReference type="RefSeq" id="WP_214786369.1">
    <property type="nucleotide sequence ID" value="NZ_JANIEL010000041.1"/>
</dbReference>
<dbReference type="Gene3D" id="3.40.50.1000">
    <property type="entry name" value="HAD superfamily/HAD-like"/>
    <property type="match status" value="1"/>
</dbReference>
<dbReference type="NCBIfam" id="TIGR01549">
    <property type="entry name" value="HAD-SF-IA-v1"/>
    <property type="match status" value="1"/>
</dbReference>
<gene>
    <name evidence="3" type="ORF">ACFQO8_01650</name>
</gene>
<comment type="caution">
    <text evidence="3">The sequence shown here is derived from an EMBL/GenBank/DDBJ whole genome shotgun (WGS) entry which is preliminary data.</text>
</comment>
<dbReference type="InterPro" id="IPR036412">
    <property type="entry name" value="HAD-like_sf"/>
</dbReference>
<dbReference type="InterPro" id="IPR006328">
    <property type="entry name" value="2-HAD"/>
</dbReference>
<reference evidence="4" key="1">
    <citation type="journal article" date="2019" name="Int. J. Syst. Evol. Microbiol.">
        <title>The Global Catalogue of Microorganisms (GCM) 10K type strain sequencing project: providing services to taxonomists for standard genome sequencing and annotation.</title>
        <authorList>
            <consortium name="The Broad Institute Genomics Platform"/>
            <consortium name="The Broad Institute Genome Sequencing Center for Infectious Disease"/>
            <person name="Wu L."/>
            <person name="Ma J."/>
        </authorList>
    </citation>
    <scope>NUCLEOTIDE SEQUENCE [LARGE SCALE GENOMIC DNA]</scope>
    <source>
        <strain evidence="4">CCUG 55590</strain>
    </source>
</reference>
<evidence type="ECO:0000256" key="1">
    <source>
        <dbReference type="ARBA" id="ARBA00008106"/>
    </source>
</evidence>
<dbReference type="SUPFAM" id="SSF56784">
    <property type="entry name" value="HAD-like"/>
    <property type="match status" value="1"/>
</dbReference>
<keyword evidence="2" id="KW-0378">Hydrolase</keyword>
<dbReference type="InterPro" id="IPR051540">
    <property type="entry name" value="S-2-haloacid_dehalogenase"/>
</dbReference>
<dbReference type="Gene3D" id="1.10.150.240">
    <property type="entry name" value="Putative phosphatase, domain 2"/>
    <property type="match status" value="1"/>
</dbReference>
<dbReference type="InterPro" id="IPR006439">
    <property type="entry name" value="HAD-SF_hydro_IA"/>
</dbReference>
<dbReference type="PANTHER" id="PTHR43316">
    <property type="entry name" value="HYDROLASE, HALOACID DELAHOGENASE-RELATED"/>
    <property type="match status" value="1"/>
</dbReference>
<comment type="similarity">
    <text evidence="1">Belongs to the HAD-like hydrolase superfamily. S-2-haloalkanoic acid dehalogenase family.</text>
</comment>
<accession>A0ABW2PIA5</accession>
<sequence length="221" mass="25368">MKPTIKAIVFDVYGTLFDVHSVKDACEEAFPEKGAAISQVWRTKQLEYFFWRHMMGRYEDFDTVTRDALRYALAVHDAKATEDIEQRLIASYAHLTPYEEVESVLKQLHDLKTVILSNGTDEMLEALLQNAGFTDYFDDIVSVDGIKQPKPTPAAYMHWFKTSGLRRDEVLFLSSNGWDIAGAKNFGFHAAWINRNDLPFEEFDVAPDTIYDDLNGILEWV</sequence>
<dbReference type="NCBIfam" id="TIGR01428">
    <property type="entry name" value="HAD_type_II"/>
    <property type="match status" value="1"/>
</dbReference>
<dbReference type="PRINTS" id="PR00413">
    <property type="entry name" value="HADHALOGNASE"/>
</dbReference>
<dbReference type="SFLD" id="SFLDS00003">
    <property type="entry name" value="Haloacid_Dehalogenase"/>
    <property type="match status" value="1"/>
</dbReference>